<reference evidence="2 3" key="1">
    <citation type="submission" date="2014-04" db="EMBL/GenBank/DDBJ databases">
        <authorList>
            <consortium name="DOE Joint Genome Institute"/>
            <person name="Kuo A."/>
            <person name="Girlanda M."/>
            <person name="Perotto S."/>
            <person name="Kohler A."/>
            <person name="Nagy L.G."/>
            <person name="Floudas D."/>
            <person name="Copeland A."/>
            <person name="Barry K.W."/>
            <person name="Cichocki N."/>
            <person name="Veneault-Fourrey C."/>
            <person name="LaButti K."/>
            <person name="Lindquist E.A."/>
            <person name="Lipzen A."/>
            <person name="Lundell T."/>
            <person name="Morin E."/>
            <person name="Murat C."/>
            <person name="Sun H."/>
            <person name="Tunlid A."/>
            <person name="Henrissat B."/>
            <person name="Grigoriev I.V."/>
            <person name="Hibbett D.S."/>
            <person name="Martin F."/>
            <person name="Nordberg H.P."/>
            <person name="Cantor M.N."/>
            <person name="Hua S.X."/>
        </authorList>
    </citation>
    <scope>NUCLEOTIDE SEQUENCE [LARGE SCALE GENOMIC DNA]</scope>
    <source>
        <strain evidence="2 3">MUT 4182</strain>
    </source>
</reference>
<feature type="compositionally biased region" description="Polar residues" evidence="1">
    <location>
        <begin position="29"/>
        <end position="38"/>
    </location>
</feature>
<dbReference type="Proteomes" id="UP000054248">
    <property type="component" value="Unassembled WGS sequence"/>
</dbReference>
<dbReference type="AlphaFoldDB" id="A0A0C3PWN5"/>
<dbReference type="EMBL" id="KN823220">
    <property type="protein sequence ID" value="KIO19455.1"/>
    <property type="molecule type" value="Genomic_DNA"/>
</dbReference>
<dbReference type="STRING" id="1051891.A0A0C3PWN5"/>
<evidence type="ECO:0000313" key="2">
    <source>
        <dbReference type="EMBL" id="KIO19455.1"/>
    </source>
</evidence>
<organism evidence="2 3">
    <name type="scientific">Tulasnella calospora MUT 4182</name>
    <dbReference type="NCBI Taxonomy" id="1051891"/>
    <lineage>
        <taxon>Eukaryota</taxon>
        <taxon>Fungi</taxon>
        <taxon>Dikarya</taxon>
        <taxon>Basidiomycota</taxon>
        <taxon>Agaricomycotina</taxon>
        <taxon>Agaricomycetes</taxon>
        <taxon>Cantharellales</taxon>
        <taxon>Tulasnellaceae</taxon>
        <taxon>Tulasnella</taxon>
    </lineage>
</organism>
<feature type="region of interest" description="Disordered" evidence="1">
    <location>
        <begin position="29"/>
        <end position="98"/>
    </location>
</feature>
<name>A0A0C3PWN5_9AGAM</name>
<feature type="compositionally biased region" description="Basic residues" evidence="1">
    <location>
        <begin position="40"/>
        <end position="51"/>
    </location>
</feature>
<feature type="compositionally biased region" description="Polar residues" evidence="1">
    <location>
        <begin position="57"/>
        <end position="67"/>
    </location>
</feature>
<accession>A0A0C3PWN5</accession>
<dbReference type="OrthoDB" id="2418900at2759"/>
<keyword evidence="3" id="KW-1185">Reference proteome</keyword>
<dbReference type="InterPro" id="IPR041078">
    <property type="entry name" value="Plavaka"/>
</dbReference>
<evidence type="ECO:0000313" key="3">
    <source>
        <dbReference type="Proteomes" id="UP000054248"/>
    </source>
</evidence>
<sequence>MPLVKCQYCSRKVEERTLMRHYSQTGCLQQAMASSPSRTKCPRRRHPRHLSLAHPPSESQPETNTHAPSPPSELEETTPSAGERLPSHSESTPGPRVRYPRVCLEEVPDEGDFPVHHHVTDVHPTAGHTLPGIFETTWERWRAKEEKQGTPPWGEFQSLEDWTFARFLMKSGLSQEKIDELLHLEVISNRTRPPFRNKYEFFKKIDALPRGPGFTCETVSIIGDVLDANGARLKEKVELWLRDPVECVRDLMGKVTLRNAMNYRPMKVYTGEDRKTRIFEEMWTGEWWWDIQDKLPKGATVAPIILASDKTQLSTFGGDKTAYPVYLTIGNIAKHVRRQPSQRATVLLGYLPVPLKNYEVFHACMARLLQPMIRAGKKGVPITCSDSRKRLVFPLLAAYCTDHPEQCLVACSPENRCPKGTIAREDCGGLRTCWGRAPEVTLAALQEVVDAKTTTERREVGGHSGDILHQLHKGVFHTHLVAWCDKLMAPGELDHRFMSMASHPDLRHFSKGITTIKQWTGKEQRAMERVFVGVVAGGVNDDRVIVAARSLLDFIYLAQVPCHTSETVTQMTDCLKDFHKNKAVFSENGVRGDFNIPKLHSLVHYADSIVACGAADGYNTEYPERLHIEYAKLGYHASNKREYQKQMVTWLERQEAVDIFDSYVTWATLLPTSALSNLHRLEALDHLEDSDQEIEDPKFIATGSSAEGKSSTYRHTSIRIAKRAPLLDIPIPVIQQHFGAPDLVSCLNIYILRLRASHPSLRVFPISPVDALNVYKRATLVVPPSALGIPFWEDRIRATPAKVEKVLPRLGMRPFFDTVLVKTPARSRYRYRVARVRVIFELPVYVATLDPQPTLAYVEWFTEFKATHHPSRMFEVSKVWRQDANLHQFSSLLRSGELPTLLKMANGQSCTEFY</sequence>
<protein>
    <submittedName>
        <fullName evidence="2">Uncharacterized protein</fullName>
    </submittedName>
</protein>
<dbReference type="HOGENOM" id="CLU_006344_4_2_1"/>
<dbReference type="Pfam" id="PF18759">
    <property type="entry name" value="Plavaka"/>
    <property type="match status" value="1"/>
</dbReference>
<gene>
    <name evidence="2" type="ORF">M407DRAFT_11379</name>
</gene>
<evidence type="ECO:0000256" key="1">
    <source>
        <dbReference type="SAM" id="MobiDB-lite"/>
    </source>
</evidence>
<reference evidence="3" key="2">
    <citation type="submission" date="2015-01" db="EMBL/GenBank/DDBJ databases">
        <title>Evolutionary Origins and Diversification of the Mycorrhizal Mutualists.</title>
        <authorList>
            <consortium name="DOE Joint Genome Institute"/>
            <consortium name="Mycorrhizal Genomics Consortium"/>
            <person name="Kohler A."/>
            <person name="Kuo A."/>
            <person name="Nagy L.G."/>
            <person name="Floudas D."/>
            <person name="Copeland A."/>
            <person name="Barry K.W."/>
            <person name="Cichocki N."/>
            <person name="Veneault-Fourrey C."/>
            <person name="LaButti K."/>
            <person name="Lindquist E.A."/>
            <person name="Lipzen A."/>
            <person name="Lundell T."/>
            <person name="Morin E."/>
            <person name="Murat C."/>
            <person name="Riley R."/>
            <person name="Ohm R."/>
            <person name="Sun H."/>
            <person name="Tunlid A."/>
            <person name="Henrissat B."/>
            <person name="Grigoriev I.V."/>
            <person name="Hibbett D.S."/>
            <person name="Martin F."/>
        </authorList>
    </citation>
    <scope>NUCLEOTIDE SEQUENCE [LARGE SCALE GENOMIC DNA]</scope>
    <source>
        <strain evidence="3">MUT 4182</strain>
    </source>
</reference>
<proteinExistence type="predicted"/>